<evidence type="ECO:0000256" key="11">
    <source>
        <dbReference type="RuleBase" id="RU000304"/>
    </source>
</evidence>
<evidence type="ECO:0000313" key="15">
    <source>
        <dbReference type="Proteomes" id="UP001630127"/>
    </source>
</evidence>
<feature type="region of interest" description="Disordered" evidence="12">
    <location>
        <begin position="1"/>
        <end position="50"/>
    </location>
</feature>
<dbReference type="Pfam" id="PF00069">
    <property type="entry name" value="Pkinase"/>
    <property type="match status" value="1"/>
</dbReference>
<feature type="region of interest" description="Disordered" evidence="12">
    <location>
        <begin position="372"/>
        <end position="400"/>
    </location>
</feature>
<dbReference type="PROSITE" id="PS50011">
    <property type="entry name" value="PROTEIN_KINASE_DOM"/>
    <property type="match status" value="1"/>
</dbReference>
<feature type="domain" description="Protein kinase" evidence="13">
    <location>
        <begin position="72"/>
        <end position="357"/>
    </location>
</feature>
<sequence>MGSCFSARIKAESPPHAGANSRNVSNHRRDLSSSRLSSPSLPQTPRSESEILESPNLKSFGFNDLKTATRNFRPDSVLGEGGFGCVFKGWIDEHTFKAARPGTGLVIAVKRLNQEGLQGHKEWLTEINYLGQLRHPNLVKLVGYCLEDEHRLLVYEFMRRGSLENHLFRRSSYFQPLSWNLRMKVALGAAKGLAYLHSPEAKVIYRDFKSSNILLDSNYKAKLSDFGLAKDGPMDGKSHVSTRVMGTYGYAAPEYIATGHLTTKSDVYSFGVVLLEMLTGRRVIDKTRPPGEHNLIEWAKPCLASKRRIFQVMDVRIEGQYSLGGALRATTLAVKCLAIEPKYRPNMDEVVKALVQLQDLDSGSVKNEVVRKHRNKTCSQDAPSRKAASYARPSPSPMVA</sequence>
<dbReference type="GO" id="GO:0005886">
    <property type="term" value="C:plasma membrane"/>
    <property type="evidence" value="ECO:0007669"/>
    <property type="project" value="UniProtKB-SubCell"/>
</dbReference>
<evidence type="ECO:0000256" key="7">
    <source>
        <dbReference type="ARBA" id="ARBA00022777"/>
    </source>
</evidence>
<protein>
    <recommendedName>
        <fullName evidence="2">non-specific serine/threonine protein kinase</fullName>
        <ecNumber evidence="2">2.7.11.1</ecNumber>
    </recommendedName>
</protein>
<evidence type="ECO:0000256" key="2">
    <source>
        <dbReference type="ARBA" id="ARBA00012513"/>
    </source>
</evidence>
<dbReference type="PANTHER" id="PTHR45621">
    <property type="entry name" value="OS01G0588500 PROTEIN-RELATED"/>
    <property type="match status" value="1"/>
</dbReference>
<comment type="similarity">
    <text evidence="11">Belongs to the protein kinase superfamily.</text>
</comment>
<evidence type="ECO:0000259" key="13">
    <source>
        <dbReference type="PROSITE" id="PS50011"/>
    </source>
</evidence>
<dbReference type="Gene3D" id="3.30.200.20">
    <property type="entry name" value="Phosphorylase Kinase, domain 1"/>
    <property type="match status" value="1"/>
</dbReference>
<dbReference type="EC" id="2.7.11.1" evidence="2"/>
<dbReference type="Gene3D" id="1.10.510.10">
    <property type="entry name" value="Transferase(Phosphotransferase) domain 1"/>
    <property type="match status" value="1"/>
</dbReference>
<evidence type="ECO:0000256" key="9">
    <source>
        <dbReference type="ARBA" id="ARBA00022840"/>
    </source>
</evidence>
<keyword evidence="3" id="KW-1003">Cell membrane</keyword>
<dbReference type="InterPro" id="IPR000719">
    <property type="entry name" value="Prot_kinase_dom"/>
</dbReference>
<dbReference type="PROSITE" id="PS00107">
    <property type="entry name" value="PROTEIN_KINASE_ATP"/>
    <property type="match status" value="1"/>
</dbReference>
<evidence type="ECO:0000256" key="1">
    <source>
        <dbReference type="ARBA" id="ARBA00004236"/>
    </source>
</evidence>
<keyword evidence="5" id="KW-0808">Transferase</keyword>
<dbReference type="AlphaFoldDB" id="A0ABD2ZPR9"/>
<dbReference type="InterPro" id="IPR011009">
    <property type="entry name" value="Kinase-like_dom_sf"/>
</dbReference>
<evidence type="ECO:0000256" key="12">
    <source>
        <dbReference type="SAM" id="MobiDB-lite"/>
    </source>
</evidence>
<gene>
    <name evidence="14" type="ORF">ACH5RR_019253</name>
</gene>
<name>A0ABD2ZPR9_9GENT</name>
<keyword evidence="9 10" id="KW-0067">ATP-binding</keyword>
<dbReference type="Proteomes" id="UP001630127">
    <property type="component" value="Unassembled WGS sequence"/>
</dbReference>
<dbReference type="PROSITE" id="PS00108">
    <property type="entry name" value="PROTEIN_KINASE_ST"/>
    <property type="match status" value="1"/>
</dbReference>
<dbReference type="CDD" id="cd14066">
    <property type="entry name" value="STKc_IRAK"/>
    <property type="match status" value="1"/>
</dbReference>
<keyword evidence="6 10" id="KW-0547">Nucleotide-binding</keyword>
<feature type="binding site" evidence="10">
    <location>
        <position position="110"/>
    </location>
    <ligand>
        <name>ATP</name>
        <dbReference type="ChEBI" id="CHEBI:30616"/>
    </ligand>
</feature>
<comment type="subcellular location">
    <subcellularLocation>
        <location evidence="1">Cell membrane</location>
    </subcellularLocation>
</comment>
<evidence type="ECO:0000256" key="4">
    <source>
        <dbReference type="ARBA" id="ARBA00022527"/>
    </source>
</evidence>
<feature type="compositionally biased region" description="Low complexity" evidence="12">
    <location>
        <begin position="33"/>
        <end position="46"/>
    </location>
</feature>
<evidence type="ECO:0000256" key="5">
    <source>
        <dbReference type="ARBA" id="ARBA00022679"/>
    </source>
</evidence>
<reference evidence="14 15" key="1">
    <citation type="submission" date="2024-11" db="EMBL/GenBank/DDBJ databases">
        <title>A near-complete genome assembly of Cinchona calisaya.</title>
        <authorList>
            <person name="Lian D.C."/>
            <person name="Zhao X.W."/>
            <person name="Wei L."/>
        </authorList>
    </citation>
    <scope>NUCLEOTIDE SEQUENCE [LARGE SCALE GENOMIC DNA]</scope>
    <source>
        <tissue evidence="14">Nenye</tissue>
    </source>
</reference>
<keyword evidence="4 11" id="KW-0723">Serine/threonine-protein kinase</keyword>
<keyword evidence="7" id="KW-0418">Kinase</keyword>
<evidence type="ECO:0000313" key="14">
    <source>
        <dbReference type="EMBL" id="KAL3521104.1"/>
    </source>
</evidence>
<dbReference type="GO" id="GO:0006952">
    <property type="term" value="P:defense response"/>
    <property type="evidence" value="ECO:0007669"/>
    <property type="project" value="UniProtKB-KW"/>
</dbReference>
<evidence type="ECO:0000256" key="10">
    <source>
        <dbReference type="PROSITE-ProRule" id="PRU10141"/>
    </source>
</evidence>
<evidence type="ECO:0000256" key="8">
    <source>
        <dbReference type="ARBA" id="ARBA00022821"/>
    </source>
</evidence>
<dbReference type="EMBL" id="JBJUIK010000008">
    <property type="protein sequence ID" value="KAL3521104.1"/>
    <property type="molecule type" value="Genomic_DNA"/>
</dbReference>
<keyword evidence="8" id="KW-0611">Plant defense</keyword>
<dbReference type="InterPro" id="IPR008271">
    <property type="entry name" value="Ser/Thr_kinase_AS"/>
</dbReference>
<dbReference type="InterPro" id="IPR050823">
    <property type="entry name" value="Plant_Ser_Thr_Prot_Kinase"/>
</dbReference>
<keyword evidence="3" id="KW-0472">Membrane</keyword>
<proteinExistence type="inferred from homology"/>
<keyword evidence="15" id="KW-1185">Reference proteome</keyword>
<evidence type="ECO:0000256" key="6">
    <source>
        <dbReference type="ARBA" id="ARBA00022741"/>
    </source>
</evidence>
<comment type="caution">
    <text evidence="14">The sequence shown here is derived from an EMBL/GenBank/DDBJ whole genome shotgun (WGS) entry which is preliminary data.</text>
</comment>
<evidence type="ECO:0000256" key="3">
    <source>
        <dbReference type="ARBA" id="ARBA00022475"/>
    </source>
</evidence>
<dbReference type="GO" id="GO:0004674">
    <property type="term" value="F:protein serine/threonine kinase activity"/>
    <property type="evidence" value="ECO:0007669"/>
    <property type="project" value="UniProtKB-KW"/>
</dbReference>
<dbReference type="FunFam" id="3.30.200.20:FF:000228">
    <property type="entry name" value="Serine/threonine-protein kinase BIK1"/>
    <property type="match status" value="1"/>
</dbReference>
<dbReference type="InterPro" id="IPR017441">
    <property type="entry name" value="Protein_kinase_ATP_BS"/>
</dbReference>
<organism evidence="14 15">
    <name type="scientific">Cinchona calisaya</name>
    <dbReference type="NCBI Taxonomy" id="153742"/>
    <lineage>
        <taxon>Eukaryota</taxon>
        <taxon>Viridiplantae</taxon>
        <taxon>Streptophyta</taxon>
        <taxon>Embryophyta</taxon>
        <taxon>Tracheophyta</taxon>
        <taxon>Spermatophyta</taxon>
        <taxon>Magnoliopsida</taxon>
        <taxon>eudicotyledons</taxon>
        <taxon>Gunneridae</taxon>
        <taxon>Pentapetalae</taxon>
        <taxon>asterids</taxon>
        <taxon>lamiids</taxon>
        <taxon>Gentianales</taxon>
        <taxon>Rubiaceae</taxon>
        <taxon>Cinchonoideae</taxon>
        <taxon>Cinchoneae</taxon>
        <taxon>Cinchona</taxon>
    </lineage>
</organism>
<dbReference type="GO" id="GO:0005524">
    <property type="term" value="F:ATP binding"/>
    <property type="evidence" value="ECO:0007669"/>
    <property type="project" value="UniProtKB-UniRule"/>
</dbReference>
<dbReference type="FunFam" id="1.10.510.10:FF:000258">
    <property type="entry name" value="Probable serine/threonine-protein kinase PBL8"/>
    <property type="match status" value="1"/>
</dbReference>
<accession>A0ABD2ZPR9</accession>
<dbReference type="SUPFAM" id="SSF56112">
    <property type="entry name" value="Protein kinase-like (PK-like)"/>
    <property type="match status" value="1"/>
</dbReference>